<dbReference type="Pfam" id="PF02870">
    <property type="entry name" value="Methyltransf_1N"/>
    <property type="match status" value="1"/>
</dbReference>
<feature type="active site" description="Nucleophile; methyl group acceptor" evidence="8">
    <location>
        <position position="147"/>
    </location>
</feature>
<dbReference type="EC" id="2.1.1.63" evidence="8"/>
<dbReference type="GO" id="GO:0032259">
    <property type="term" value="P:methylation"/>
    <property type="evidence" value="ECO:0007669"/>
    <property type="project" value="UniProtKB-KW"/>
</dbReference>
<comment type="subcellular location">
    <subcellularLocation>
        <location evidence="8">Cytoplasm</location>
    </subcellularLocation>
</comment>
<dbReference type="HAMAP" id="MF_00772">
    <property type="entry name" value="OGT"/>
    <property type="match status" value="1"/>
</dbReference>
<evidence type="ECO:0000256" key="5">
    <source>
        <dbReference type="ARBA" id="ARBA00022763"/>
    </source>
</evidence>
<dbReference type="InterPro" id="IPR014048">
    <property type="entry name" value="MethylDNA_cys_MeTrfase_DNA-bd"/>
</dbReference>
<dbReference type="InterPro" id="IPR023546">
    <property type="entry name" value="MGMT"/>
</dbReference>
<dbReference type="PANTHER" id="PTHR10815">
    <property type="entry name" value="METHYLATED-DNA--PROTEIN-CYSTEINE METHYLTRANSFERASE"/>
    <property type="match status" value="1"/>
</dbReference>
<dbReference type="RefSeq" id="WP_350257510.1">
    <property type="nucleotide sequence ID" value="NZ_CP138335.1"/>
</dbReference>
<dbReference type="InterPro" id="IPR036388">
    <property type="entry name" value="WH-like_DNA-bd_sf"/>
</dbReference>
<keyword evidence="8" id="KW-0963">Cytoplasm</keyword>
<reference evidence="11" key="1">
    <citation type="submission" date="2023-11" db="EMBL/GenBank/DDBJ databases">
        <title>Scrofimicrobium hongkongense sp. nov., isolated from a patient with peritonitis.</title>
        <authorList>
            <person name="Lao H.Y."/>
            <person name="Wong A.Y.P."/>
            <person name="Ng T.L."/>
            <person name="Wong R.Y.L."/>
            <person name="Yau M.C.Y."/>
            <person name="Lam J.Y.W."/>
            <person name="Siu G.K.H."/>
        </authorList>
    </citation>
    <scope>NUCLEOTIDE SEQUENCE</scope>
    <source>
        <strain evidence="11">R131</strain>
    </source>
</reference>
<dbReference type="Gene3D" id="1.10.10.10">
    <property type="entry name" value="Winged helix-like DNA-binding domain superfamily/Winged helix DNA-binding domain"/>
    <property type="match status" value="1"/>
</dbReference>
<dbReference type="GO" id="GO:0006307">
    <property type="term" value="P:DNA alkylation repair"/>
    <property type="evidence" value="ECO:0007669"/>
    <property type="project" value="UniProtKB-UniRule"/>
</dbReference>
<dbReference type="CDD" id="cd06445">
    <property type="entry name" value="ATase"/>
    <property type="match status" value="1"/>
</dbReference>
<comment type="catalytic activity">
    <reaction evidence="1 8">
        <text>a 4-O-methyl-thymidine in DNA + L-cysteinyl-[protein] = a thymidine in DNA + S-methyl-L-cysteinyl-[protein]</text>
        <dbReference type="Rhea" id="RHEA:53428"/>
        <dbReference type="Rhea" id="RHEA-COMP:10131"/>
        <dbReference type="Rhea" id="RHEA-COMP:10132"/>
        <dbReference type="Rhea" id="RHEA-COMP:13555"/>
        <dbReference type="Rhea" id="RHEA-COMP:13556"/>
        <dbReference type="ChEBI" id="CHEBI:29950"/>
        <dbReference type="ChEBI" id="CHEBI:82612"/>
        <dbReference type="ChEBI" id="CHEBI:137386"/>
        <dbReference type="ChEBI" id="CHEBI:137387"/>
        <dbReference type="EC" id="2.1.1.63"/>
    </reaction>
</comment>
<feature type="domain" description="Methylated-DNA-[protein]-cysteine S-methyltransferase DNA binding" evidence="9">
    <location>
        <begin position="97"/>
        <end position="175"/>
    </location>
</feature>
<keyword evidence="6 8" id="KW-0234">DNA repair</keyword>
<evidence type="ECO:0000256" key="1">
    <source>
        <dbReference type="ARBA" id="ARBA00001286"/>
    </source>
</evidence>
<evidence type="ECO:0000256" key="2">
    <source>
        <dbReference type="ARBA" id="ARBA00008711"/>
    </source>
</evidence>
<evidence type="ECO:0000259" key="10">
    <source>
        <dbReference type="Pfam" id="PF02870"/>
    </source>
</evidence>
<comment type="miscellaneous">
    <text evidence="8">This enzyme catalyzes only one turnover and therefore is not strictly catalytic. According to one definition, an enzyme is a biocatalyst that acts repeatedly and over many reaction cycles.</text>
</comment>
<gene>
    <name evidence="11" type="ORF">SAC06_06530</name>
</gene>
<comment type="function">
    <text evidence="8">Involved in the cellular defense against the biological effects of O6-methylguanine (O6-MeG) and O4-methylthymine (O4-MeT) in DNA. Repairs the methylated nucleobase in DNA by stoichiometrically transferring the methyl group to a cysteine residue in the enzyme. This is a suicide reaction: the enzyme is irreversibly inactivated.</text>
</comment>
<evidence type="ECO:0000256" key="3">
    <source>
        <dbReference type="ARBA" id="ARBA00022603"/>
    </source>
</evidence>
<dbReference type="NCBIfam" id="TIGR00589">
    <property type="entry name" value="ogt"/>
    <property type="match status" value="1"/>
</dbReference>
<dbReference type="Gene3D" id="3.30.160.70">
    <property type="entry name" value="Methylated DNA-protein cysteine methyltransferase domain"/>
    <property type="match status" value="1"/>
</dbReference>
<dbReference type="InterPro" id="IPR008332">
    <property type="entry name" value="MethylG_MeTrfase_N"/>
</dbReference>
<dbReference type="FunFam" id="1.10.10.10:FF:000214">
    <property type="entry name" value="Methylated-DNA--protein-cysteine methyltransferase"/>
    <property type="match status" value="1"/>
</dbReference>
<dbReference type="AlphaFoldDB" id="A0AAU7V5C6"/>
<dbReference type="SUPFAM" id="SSF53155">
    <property type="entry name" value="Methylated DNA-protein cysteine methyltransferase domain"/>
    <property type="match status" value="1"/>
</dbReference>
<organism evidence="11">
    <name type="scientific">Scrofimicrobium appendicitidis</name>
    <dbReference type="NCBI Taxonomy" id="3079930"/>
    <lineage>
        <taxon>Bacteria</taxon>
        <taxon>Bacillati</taxon>
        <taxon>Actinomycetota</taxon>
        <taxon>Actinomycetes</taxon>
        <taxon>Actinomycetales</taxon>
        <taxon>Actinomycetaceae</taxon>
        <taxon>Scrofimicrobium</taxon>
    </lineage>
</organism>
<evidence type="ECO:0000313" key="11">
    <source>
        <dbReference type="EMBL" id="XBW07304.1"/>
    </source>
</evidence>
<evidence type="ECO:0000256" key="8">
    <source>
        <dbReference type="HAMAP-Rule" id="MF_00772"/>
    </source>
</evidence>
<protein>
    <recommendedName>
        <fullName evidence="8">Methylated-DNA--protein-cysteine methyltransferase</fullName>
        <ecNumber evidence="8">2.1.1.63</ecNumber>
    </recommendedName>
    <alternativeName>
        <fullName evidence="8">6-O-methylguanine-DNA methyltransferase</fullName>
        <shortName evidence="8">MGMT</shortName>
    </alternativeName>
    <alternativeName>
        <fullName evidence="8">O-6-methylguanine-DNA-alkyltransferase</fullName>
    </alternativeName>
</protein>
<evidence type="ECO:0000259" key="9">
    <source>
        <dbReference type="Pfam" id="PF01035"/>
    </source>
</evidence>
<evidence type="ECO:0000256" key="6">
    <source>
        <dbReference type="ARBA" id="ARBA00023204"/>
    </source>
</evidence>
<comment type="similarity">
    <text evidence="2 8">Belongs to the MGMT family.</text>
</comment>
<dbReference type="SUPFAM" id="SSF46767">
    <property type="entry name" value="Methylated DNA-protein cysteine methyltransferase, C-terminal domain"/>
    <property type="match status" value="1"/>
</dbReference>
<accession>A0AAU7V5C6</accession>
<proteinExistence type="inferred from homology"/>
<sequence length="179" mass="18980">MSTASAAHLSGAQLSFSIVQTPIGRLLLASGPRGLVRIAFENEDFGRILSELEAVTGLAPIGDEAALAPAERELAEYFAGSRREFSVDLDLGLTSGFRRTVVEEMGKIPYGQTSTYGELAARAGSPLAARAVGSACATNPLPIIYPCHRVVRQGGGPGGYLGGREVKEYLLQMERQNRA</sequence>
<dbReference type="GO" id="GO:0005737">
    <property type="term" value="C:cytoplasm"/>
    <property type="evidence" value="ECO:0007669"/>
    <property type="project" value="UniProtKB-SubCell"/>
</dbReference>
<dbReference type="EMBL" id="CP138335">
    <property type="protein sequence ID" value="XBW07304.1"/>
    <property type="molecule type" value="Genomic_DNA"/>
</dbReference>
<comment type="catalytic activity">
    <reaction evidence="7 8">
        <text>a 6-O-methyl-2'-deoxyguanosine in DNA + L-cysteinyl-[protein] = S-methyl-L-cysteinyl-[protein] + a 2'-deoxyguanosine in DNA</text>
        <dbReference type="Rhea" id="RHEA:24000"/>
        <dbReference type="Rhea" id="RHEA-COMP:10131"/>
        <dbReference type="Rhea" id="RHEA-COMP:10132"/>
        <dbReference type="Rhea" id="RHEA-COMP:11367"/>
        <dbReference type="Rhea" id="RHEA-COMP:11368"/>
        <dbReference type="ChEBI" id="CHEBI:29950"/>
        <dbReference type="ChEBI" id="CHEBI:82612"/>
        <dbReference type="ChEBI" id="CHEBI:85445"/>
        <dbReference type="ChEBI" id="CHEBI:85448"/>
        <dbReference type="EC" id="2.1.1.63"/>
    </reaction>
</comment>
<feature type="domain" description="Methylguanine DNA methyltransferase ribonuclease-like" evidence="10">
    <location>
        <begin position="17"/>
        <end position="91"/>
    </location>
</feature>
<keyword evidence="4 8" id="KW-0808">Transferase</keyword>
<dbReference type="KEGG" id="sapp:SAC06_06530"/>
<evidence type="ECO:0000256" key="4">
    <source>
        <dbReference type="ARBA" id="ARBA00022679"/>
    </source>
</evidence>
<dbReference type="PANTHER" id="PTHR10815:SF13">
    <property type="entry name" value="METHYLATED-DNA--PROTEIN-CYSTEINE METHYLTRANSFERASE"/>
    <property type="match status" value="1"/>
</dbReference>
<dbReference type="GO" id="GO:0003908">
    <property type="term" value="F:methylated-DNA-[protein]-cysteine S-methyltransferase activity"/>
    <property type="evidence" value="ECO:0007669"/>
    <property type="project" value="UniProtKB-UniRule"/>
</dbReference>
<dbReference type="Pfam" id="PF01035">
    <property type="entry name" value="DNA_binding_1"/>
    <property type="match status" value="1"/>
</dbReference>
<dbReference type="InterPro" id="IPR036217">
    <property type="entry name" value="MethylDNA_cys_MeTrfase_DNAb"/>
</dbReference>
<name>A0AAU7V5C6_9ACTO</name>
<keyword evidence="5 8" id="KW-0227">DNA damage</keyword>
<dbReference type="InterPro" id="IPR036631">
    <property type="entry name" value="MGMT_N_sf"/>
</dbReference>
<evidence type="ECO:0000256" key="7">
    <source>
        <dbReference type="ARBA" id="ARBA00049348"/>
    </source>
</evidence>
<keyword evidence="3 8" id="KW-0489">Methyltransferase</keyword>